<organism evidence="2">
    <name type="scientific">uncultured Desulfobacterium sp</name>
    <dbReference type="NCBI Taxonomy" id="201089"/>
    <lineage>
        <taxon>Bacteria</taxon>
        <taxon>Pseudomonadati</taxon>
        <taxon>Thermodesulfobacteriota</taxon>
        <taxon>Desulfobacteria</taxon>
        <taxon>Desulfobacterales</taxon>
        <taxon>Desulfobacteriaceae</taxon>
        <taxon>Desulfobacterium</taxon>
        <taxon>environmental samples</taxon>
    </lineage>
</organism>
<dbReference type="InterPro" id="IPR041657">
    <property type="entry name" value="HTH_17"/>
</dbReference>
<dbReference type="InterPro" id="IPR009061">
    <property type="entry name" value="DNA-bd_dom_put_sf"/>
</dbReference>
<feature type="domain" description="Helix-turn-helix" evidence="1">
    <location>
        <begin position="14"/>
        <end position="64"/>
    </location>
</feature>
<dbReference type="EMBL" id="OJIN01000019">
    <property type="protein sequence ID" value="SPD72007.1"/>
    <property type="molecule type" value="Genomic_DNA"/>
</dbReference>
<sequence length="70" mass="8195">MEKNLNLHETSLLLDERQVSGILGIAVQTLRNWRHESRGPAYAKLSRSVRYRMADIEQYVAQNRIDPETR</sequence>
<protein>
    <recommendedName>
        <fullName evidence="1">Helix-turn-helix domain-containing protein</fullName>
    </recommendedName>
</protein>
<dbReference type="SUPFAM" id="SSF46955">
    <property type="entry name" value="Putative DNA-binding domain"/>
    <property type="match status" value="1"/>
</dbReference>
<accession>A0A445MRB1</accession>
<proteinExistence type="predicted"/>
<evidence type="ECO:0000313" key="2">
    <source>
        <dbReference type="EMBL" id="SPD72007.1"/>
    </source>
</evidence>
<dbReference type="Pfam" id="PF12728">
    <property type="entry name" value="HTH_17"/>
    <property type="match status" value="1"/>
</dbReference>
<gene>
    <name evidence="2" type="ORF">PITCH_A1150042</name>
</gene>
<name>A0A445MRB1_9BACT</name>
<evidence type="ECO:0000259" key="1">
    <source>
        <dbReference type="Pfam" id="PF12728"/>
    </source>
</evidence>
<reference evidence="2" key="1">
    <citation type="submission" date="2018-01" db="EMBL/GenBank/DDBJ databases">
        <authorList>
            <person name="Regsiter A."/>
            <person name="William W."/>
        </authorList>
    </citation>
    <scope>NUCLEOTIDE SEQUENCE</scope>
    <source>
        <strain evidence="2">TRIP AH-1</strain>
    </source>
</reference>
<dbReference type="AlphaFoldDB" id="A0A445MRB1"/>